<organism evidence="3 4">
    <name type="scientific">Polarella glacialis</name>
    <name type="common">Dinoflagellate</name>
    <dbReference type="NCBI Taxonomy" id="89957"/>
    <lineage>
        <taxon>Eukaryota</taxon>
        <taxon>Sar</taxon>
        <taxon>Alveolata</taxon>
        <taxon>Dinophyceae</taxon>
        <taxon>Suessiales</taxon>
        <taxon>Suessiaceae</taxon>
        <taxon>Polarella</taxon>
    </lineage>
</organism>
<keyword evidence="4" id="KW-1185">Reference proteome</keyword>
<feature type="chain" id="PRO_5032740012" evidence="2">
    <location>
        <begin position="23"/>
        <end position="251"/>
    </location>
</feature>
<feature type="non-terminal residue" evidence="3">
    <location>
        <position position="251"/>
    </location>
</feature>
<sequence length="251" mass="27893">ESFHKFLLTASMLDAALRSALGTTKGTQARCISEFPETSSCLQDEFISFDGTLTTVYEGEDAATKSEIAEVPRDQSMHMEDLQVLKIEYRRLRSSLPALQRRRAEAAARLDEMEEMHRLLQSELDEGIAGRDRQVADTLQPEPVQLPGLEVEALRRDDSGVELSQDALRQLVASLQRDRQEAAEHRAAAEASQRKESEAEAALAAWKQEQAEICEIVAAAGADLHRDALVDVNTAVQTLLRRQIERNVATP</sequence>
<gene>
    <name evidence="3" type="ORF">PGLA1383_LOCUS19424</name>
</gene>
<feature type="coiled-coil region" evidence="1">
    <location>
        <begin position="172"/>
        <end position="209"/>
    </location>
</feature>
<keyword evidence="2" id="KW-0732">Signal</keyword>
<evidence type="ECO:0000256" key="1">
    <source>
        <dbReference type="SAM" id="Coils"/>
    </source>
</evidence>
<evidence type="ECO:0000313" key="4">
    <source>
        <dbReference type="Proteomes" id="UP000654075"/>
    </source>
</evidence>
<dbReference type="AlphaFoldDB" id="A0A813ETN5"/>
<proteinExistence type="predicted"/>
<accession>A0A813ETN5</accession>
<keyword evidence="1" id="KW-0175">Coiled coil</keyword>
<feature type="coiled-coil region" evidence="1">
    <location>
        <begin position="82"/>
        <end position="123"/>
    </location>
</feature>
<evidence type="ECO:0000313" key="3">
    <source>
        <dbReference type="EMBL" id="CAE8601127.1"/>
    </source>
</evidence>
<dbReference type="OrthoDB" id="449534at2759"/>
<comment type="caution">
    <text evidence="3">The sequence shown here is derived from an EMBL/GenBank/DDBJ whole genome shotgun (WGS) entry which is preliminary data.</text>
</comment>
<dbReference type="Proteomes" id="UP000654075">
    <property type="component" value="Unassembled WGS sequence"/>
</dbReference>
<name>A0A813ETN5_POLGL</name>
<feature type="signal peptide" evidence="2">
    <location>
        <begin position="1"/>
        <end position="22"/>
    </location>
</feature>
<feature type="non-terminal residue" evidence="3">
    <location>
        <position position="1"/>
    </location>
</feature>
<reference evidence="3" key="1">
    <citation type="submission" date="2021-02" db="EMBL/GenBank/DDBJ databases">
        <authorList>
            <person name="Dougan E. K."/>
            <person name="Rhodes N."/>
            <person name="Thang M."/>
            <person name="Chan C."/>
        </authorList>
    </citation>
    <scope>NUCLEOTIDE SEQUENCE</scope>
</reference>
<protein>
    <submittedName>
        <fullName evidence="3">Uncharacterized protein</fullName>
    </submittedName>
</protein>
<dbReference type="EMBL" id="CAJNNV010012822">
    <property type="protein sequence ID" value="CAE8601127.1"/>
    <property type="molecule type" value="Genomic_DNA"/>
</dbReference>
<evidence type="ECO:0000256" key="2">
    <source>
        <dbReference type="SAM" id="SignalP"/>
    </source>
</evidence>